<dbReference type="SUPFAM" id="SSF47226">
    <property type="entry name" value="Histidine-containing phosphotransfer domain, HPT domain"/>
    <property type="match status" value="1"/>
</dbReference>
<dbReference type="GO" id="GO:0005524">
    <property type="term" value="F:ATP binding"/>
    <property type="evidence" value="ECO:0007669"/>
    <property type="project" value="UniProtKB-KW"/>
</dbReference>
<keyword evidence="8" id="KW-0902">Two-component regulatory system</keyword>
<evidence type="ECO:0000256" key="7">
    <source>
        <dbReference type="ARBA" id="ARBA00022840"/>
    </source>
</evidence>
<keyword evidence="6 19" id="KW-0418">Kinase</keyword>
<dbReference type="CDD" id="cd00130">
    <property type="entry name" value="PAS"/>
    <property type="match status" value="2"/>
</dbReference>
<evidence type="ECO:0000256" key="10">
    <source>
        <dbReference type="ARBA" id="ARBA00068150"/>
    </source>
</evidence>
<evidence type="ECO:0000256" key="13">
    <source>
        <dbReference type="SAM" id="Phobius"/>
    </source>
</evidence>
<feature type="modified residue" description="Phosphohistidine" evidence="11">
    <location>
        <position position="1113"/>
    </location>
</feature>
<dbReference type="SUPFAM" id="SSF47384">
    <property type="entry name" value="Homodimeric domain of signal transducing histidine kinase"/>
    <property type="match status" value="1"/>
</dbReference>
<dbReference type="EC" id="2.7.13.3" evidence="2"/>
<feature type="domain" description="Histidine kinase" evidence="14">
    <location>
        <begin position="535"/>
        <end position="756"/>
    </location>
</feature>
<dbReference type="SUPFAM" id="SSF55781">
    <property type="entry name" value="GAF domain-like"/>
    <property type="match status" value="1"/>
</dbReference>
<keyword evidence="13" id="KW-1133">Transmembrane helix</keyword>
<dbReference type="InterPro" id="IPR003661">
    <property type="entry name" value="HisK_dim/P_dom"/>
</dbReference>
<dbReference type="PRINTS" id="PR00344">
    <property type="entry name" value="BCTRLSENSOR"/>
</dbReference>
<gene>
    <name evidence="19" type="ORF">METHB2_100048</name>
</gene>
<evidence type="ECO:0000256" key="1">
    <source>
        <dbReference type="ARBA" id="ARBA00000085"/>
    </source>
</evidence>
<dbReference type="FunFam" id="3.30.565.10:FF:000010">
    <property type="entry name" value="Sensor histidine kinase RcsC"/>
    <property type="match status" value="1"/>
</dbReference>
<dbReference type="InterPro" id="IPR000014">
    <property type="entry name" value="PAS"/>
</dbReference>
<keyword evidence="7" id="KW-0067">ATP-binding</keyword>
<feature type="transmembrane region" description="Helical" evidence="13">
    <location>
        <begin position="15"/>
        <end position="36"/>
    </location>
</feature>
<dbReference type="SMART" id="SM00091">
    <property type="entry name" value="PAS"/>
    <property type="match status" value="2"/>
</dbReference>
<evidence type="ECO:0000259" key="16">
    <source>
        <dbReference type="PROSITE" id="PS50112"/>
    </source>
</evidence>
<dbReference type="Gene3D" id="3.40.50.2300">
    <property type="match status" value="2"/>
</dbReference>
<dbReference type="CDD" id="cd00082">
    <property type="entry name" value="HisKA"/>
    <property type="match status" value="1"/>
</dbReference>
<feature type="domain" description="PAS" evidence="16">
    <location>
        <begin position="214"/>
        <end position="259"/>
    </location>
</feature>
<evidence type="ECO:0000256" key="6">
    <source>
        <dbReference type="ARBA" id="ARBA00022777"/>
    </source>
</evidence>
<keyword evidence="13" id="KW-0812">Transmembrane</keyword>
<proteinExistence type="predicted"/>
<evidence type="ECO:0000256" key="4">
    <source>
        <dbReference type="ARBA" id="ARBA00022679"/>
    </source>
</evidence>
<dbReference type="Gene3D" id="3.30.450.20">
    <property type="entry name" value="PAS domain"/>
    <property type="match status" value="2"/>
</dbReference>
<dbReference type="Gene3D" id="1.20.120.160">
    <property type="entry name" value="HPT domain"/>
    <property type="match status" value="1"/>
</dbReference>
<dbReference type="InterPro" id="IPR001610">
    <property type="entry name" value="PAC"/>
</dbReference>
<dbReference type="CDD" id="cd17546">
    <property type="entry name" value="REC_hyHK_CKI1_RcsC-like"/>
    <property type="match status" value="1"/>
</dbReference>
<dbReference type="InterPro" id="IPR036097">
    <property type="entry name" value="HisK_dim/P_sf"/>
</dbReference>
<dbReference type="InterPro" id="IPR000700">
    <property type="entry name" value="PAS-assoc_C"/>
</dbReference>
<evidence type="ECO:0000256" key="2">
    <source>
        <dbReference type="ARBA" id="ARBA00012438"/>
    </source>
</evidence>
<dbReference type="SMART" id="SM00387">
    <property type="entry name" value="HATPase_c"/>
    <property type="match status" value="1"/>
</dbReference>
<dbReference type="InterPro" id="IPR036641">
    <property type="entry name" value="HPT_dom_sf"/>
</dbReference>
<dbReference type="InterPro" id="IPR005467">
    <property type="entry name" value="His_kinase_dom"/>
</dbReference>
<dbReference type="GO" id="GO:0000155">
    <property type="term" value="F:phosphorelay sensor kinase activity"/>
    <property type="evidence" value="ECO:0007669"/>
    <property type="project" value="InterPro"/>
</dbReference>
<feature type="domain" description="PAC" evidence="17">
    <location>
        <begin position="165"/>
        <end position="217"/>
    </location>
</feature>
<dbReference type="InterPro" id="IPR036890">
    <property type="entry name" value="HATPase_C_sf"/>
</dbReference>
<evidence type="ECO:0000256" key="9">
    <source>
        <dbReference type="ARBA" id="ARBA00064003"/>
    </source>
</evidence>
<keyword evidence="5" id="KW-0547">Nucleotide-binding</keyword>
<dbReference type="SUPFAM" id="SSF52172">
    <property type="entry name" value="CheY-like"/>
    <property type="match status" value="2"/>
</dbReference>
<comment type="caution">
    <text evidence="19">The sequence shown here is derived from an EMBL/GenBank/DDBJ whole genome shotgun (WGS) entry which is preliminary data.</text>
</comment>
<feature type="domain" description="Response regulatory" evidence="15">
    <location>
        <begin position="916"/>
        <end position="1036"/>
    </location>
</feature>
<keyword evidence="4 19" id="KW-0808">Transferase</keyword>
<dbReference type="NCBIfam" id="TIGR00229">
    <property type="entry name" value="sensory_box"/>
    <property type="match status" value="2"/>
</dbReference>
<evidence type="ECO:0000259" key="17">
    <source>
        <dbReference type="PROSITE" id="PS50113"/>
    </source>
</evidence>
<evidence type="ECO:0000256" key="12">
    <source>
        <dbReference type="PROSITE-ProRule" id="PRU00169"/>
    </source>
</evidence>
<feature type="domain" description="PAC" evidence="17">
    <location>
        <begin position="296"/>
        <end position="351"/>
    </location>
</feature>
<feature type="domain" description="Response regulatory" evidence="15">
    <location>
        <begin position="772"/>
        <end position="892"/>
    </location>
</feature>
<feature type="modified residue" description="4-aspartylphosphate" evidence="12">
    <location>
        <position position="965"/>
    </location>
</feature>
<dbReference type="Pfam" id="PF08447">
    <property type="entry name" value="PAS_3"/>
    <property type="match status" value="1"/>
</dbReference>
<dbReference type="SUPFAM" id="SSF55874">
    <property type="entry name" value="ATPase domain of HSP90 chaperone/DNA topoisomerase II/histidine kinase"/>
    <property type="match status" value="1"/>
</dbReference>
<dbReference type="SMART" id="SM00086">
    <property type="entry name" value="PAC"/>
    <property type="match status" value="2"/>
</dbReference>
<dbReference type="SUPFAM" id="SSF55785">
    <property type="entry name" value="PYP-like sensor domain (PAS domain)"/>
    <property type="match status" value="2"/>
</dbReference>
<evidence type="ECO:0000256" key="5">
    <source>
        <dbReference type="ARBA" id="ARBA00022741"/>
    </source>
</evidence>
<dbReference type="Gene3D" id="3.30.565.10">
    <property type="entry name" value="Histidine kinase-like ATPase, C-terminal domain"/>
    <property type="match status" value="1"/>
</dbReference>
<dbReference type="PANTHER" id="PTHR45339">
    <property type="entry name" value="HYBRID SIGNAL TRANSDUCTION HISTIDINE KINASE J"/>
    <property type="match status" value="1"/>
</dbReference>
<dbReference type="InterPro" id="IPR035965">
    <property type="entry name" value="PAS-like_dom_sf"/>
</dbReference>
<dbReference type="RefSeq" id="WP_174624432.1">
    <property type="nucleotide sequence ID" value="NZ_CADCXN010000002.1"/>
</dbReference>
<evidence type="ECO:0000313" key="19">
    <source>
        <dbReference type="EMBL" id="CAA9889407.1"/>
    </source>
</evidence>
<dbReference type="InterPro" id="IPR003594">
    <property type="entry name" value="HATPase_dom"/>
</dbReference>
<dbReference type="PROSITE" id="PS50110">
    <property type="entry name" value="RESPONSE_REGULATORY"/>
    <property type="match status" value="2"/>
</dbReference>
<dbReference type="CDD" id="cd16922">
    <property type="entry name" value="HATPase_EvgS-ArcB-TorS-like"/>
    <property type="match status" value="1"/>
</dbReference>
<dbReference type="GO" id="GO:0005886">
    <property type="term" value="C:plasma membrane"/>
    <property type="evidence" value="ECO:0007669"/>
    <property type="project" value="UniProtKB-SubCell"/>
</dbReference>
<dbReference type="InterPro" id="IPR001789">
    <property type="entry name" value="Sig_transdc_resp-reg_receiver"/>
</dbReference>
<evidence type="ECO:0000256" key="3">
    <source>
        <dbReference type="ARBA" id="ARBA00022553"/>
    </source>
</evidence>
<dbReference type="PROSITE" id="PS50894">
    <property type="entry name" value="HPT"/>
    <property type="match status" value="1"/>
</dbReference>
<protein>
    <recommendedName>
        <fullName evidence="10">Sensory/regulatory protein RpfC</fullName>
        <ecNumber evidence="2">2.7.13.3</ecNumber>
    </recommendedName>
</protein>
<dbReference type="PROSITE" id="PS50109">
    <property type="entry name" value="HIS_KIN"/>
    <property type="match status" value="1"/>
</dbReference>
<dbReference type="CDD" id="cd00088">
    <property type="entry name" value="HPT"/>
    <property type="match status" value="1"/>
</dbReference>
<organism evidence="19 20">
    <name type="scientific">Candidatus Methylobacter favarea</name>
    <dbReference type="NCBI Taxonomy" id="2707345"/>
    <lineage>
        <taxon>Bacteria</taxon>
        <taxon>Pseudomonadati</taxon>
        <taxon>Pseudomonadota</taxon>
        <taxon>Gammaproteobacteria</taxon>
        <taxon>Methylococcales</taxon>
        <taxon>Methylococcaceae</taxon>
        <taxon>Methylobacter</taxon>
    </lineage>
</organism>
<evidence type="ECO:0000259" key="18">
    <source>
        <dbReference type="PROSITE" id="PS50894"/>
    </source>
</evidence>
<dbReference type="SMART" id="SM00388">
    <property type="entry name" value="HisKA"/>
    <property type="match status" value="1"/>
</dbReference>
<feature type="domain" description="PAS" evidence="16">
    <location>
        <begin position="89"/>
        <end position="150"/>
    </location>
</feature>
<comment type="catalytic activity">
    <reaction evidence="1">
        <text>ATP + protein L-histidine = ADP + protein N-phospho-L-histidine.</text>
        <dbReference type="EC" id="2.7.13.3"/>
    </reaction>
</comment>
<feature type="domain" description="HPt" evidence="18">
    <location>
        <begin position="1074"/>
        <end position="1168"/>
    </location>
</feature>
<dbReference type="PROSITE" id="PS50113">
    <property type="entry name" value="PAC"/>
    <property type="match status" value="2"/>
</dbReference>
<keyword evidence="3 12" id="KW-0597">Phosphoprotein</keyword>
<dbReference type="SMART" id="SM00448">
    <property type="entry name" value="REC"/>
    <property type="match status" value="2"/>
</dbReference>
<accession>A0A8S0XQL5</accession>
<dbReference type="InterPro" id="IPR013655">
    <property type="entry name" value="PAS_fold_3"/>
</dbReference>
<evidence type="ECO:0000259" key="14">
    <source>
        <dbReference type="PROSITE" id="PS50109"/>
    </source>
</evidence>
<dbReference type="Pfam" id="PF02518">
    <property type="entry name" value="HATPase_c"/>
    <property type="match status" value="1"/>
</dbReference>
<feature type="transmembrane region" description="Helical" evidence="13">
    <location>
        <begin position="57"/>
        <end position="77"/>
    </location>
</feature>
<dbReference type="EMBL" id="CADCXN010000002">
    <property type="protein sequence ID" value="CAA9889407.1"/>
    <property type="molecule type" value="Genomic_DNA"/>
</dbReference>
<evidence type="ECO:0000259" key="15">
    <source>
        <dbReference type="PROSITE" id="PS50110"/>
    </source>
</evidence>
<dbReference type="Proteomes" id="UP000494216">
    <property type="component" value="Unassembled WGS sequence"/>
</dbReference>
<reference evidence="19 20" key="1">
    <citation type="submission" date="2020-02" db="EMBL/GenBank/DDBJ databases">
        <authorList>
            <person name="Hogendoorn C."/>
        </authorList>
    </citation>
    <scope>NUCLEOTIDE SEQUENCE [LARGE SCALE GENOMIC DNA]</scope>
    <source>
        <strain evidence="19">METHB21</strain>
    </source>
</reference>
<name>A0A8S0XQL5_9GAMM</name>
<comment type="subunit">
    <text evidence="9">At low DSF concentrations, interacts with RpfF.</text>
</comment>
<dbReference type="PROSITE" id="PS50112">
    <property type="entry name" value="PAS"/>
    <property type="match status" value="2"/>
</dbReference>
<evidence type="ECO:0000256" key="11">
    <source>
        <dbReference type="PROSITE-ProRule" id="PRU00110"/>
    </source>
</evidence>
<dbReference type="Pfam" id="PF00512">
    <property type="entry name" value="HisKA"/>
    <property type="match status" value="1"/>
</dbReference>
<feature type="modified residue" description="4-aspartylphosphate" evidence="12">
    <location>
        <position position="826"/>
    </location>
</feature>
<keyword evidence="13" id="KW-0472">Membrane</keyword>
<dbReference type="AlphaFoldDB" id="A0A8S0XQL5"/>
<dbReference type="Gene3D" id="1.10.287.130">
    <property type="match status" value="1"/>
</dbReference>
<evidence type="ECO:0000256" key="8">
    <source>
        <dbReference type="ARBA" id="ARBA00023012"/>
    </source>
</evidence>
<dbReference type="FunFam" id="1.10.287.130:FF:000002">
    <property type="entry name" value="Two-component osmosensing histidine kinase"/>
    <property type="match status" value="1"/>
</dbReference>
<dbReference type="Pfam" id="PF00072">
    <property type="entry name" value="Response_reg"/>
    <property type="match status" value="2"/>
</dbReference>
<sequence length="1177" mass="129803">MSKALSSSEYLKRNFISSLVIICAVIGASSLLVMMLSDSFNHWGIILTERQDTVFDTALMTMLSTLLLWLFSLRPLLLKIGRIQAQAEEQARLNSDLHSALDAHALVSIADIEGKIFYVNDKFCKISGYTQKELIGQDHRIVNSGYHDKDYIRNLWRTLARGHHWKGEFCNRSKNGALYWVDSTIVPLWGKDGKPCQYISILRNITVAKEHEAKLTALKLALDACSEMIFITDPQGYIQYANPALYLSAGWTGENFPGRRPNLLNSPNADQKILAEMQERLGCGEGWSGQLLNRRRNNSLSAKQAPASETPDYWAQINITPILNTDGTLVGYVQIQQDITEQIQREAELQIVQEDATARLHIAEALQLTQPLSQRFAHVLDILFELKGIDKQHKGGIFLKAPGEDYLDSFVLQGESGEEFMAGEKHIPVDADIWNSAFLSGKLFIAEQCFCNSCQRIQAHGHYIVPIAAGEDIFGILFLYTDSFPSQSDNRITLLREIGEKMALAVLREQAKAALESARDEAVHAALIKSEFLANMSHEIRTPMNGVLGILDILKDSKLSPEQSDLVQMAANSAEALLDIINDILDFSKLEAGKIEIEHIEFELPALVEDVCSLLAGRAHAKGLELNCFLPMNLPLRWQGDPTRIRQVLTNLIGNAVKFTDQGEISVKASMAESMEEKSGLRFSVKDTGIGISTEVQARLFQAFSQADSSTARRFGGTGLGLSISRSLVYLMGGEIGVESVLGFGTRFWFTLPLKPSNINTPPPLLDIAGKRALIVDDNATNRIILEHYLSHWGIAAKAVDNAPAALSELEAAVSNNRPFDILLSDLHMPGMDGLALIKAITERPAIAAIPRLLLTSGACGDNKTRSALGIAQSLLKPVRQSQLFNAISAAIQPSARQPLPASKTKTPLPDYSGKKILVVEDNQVNQKVILSLLAKFNLKPDLAENGRLALEQLKRQTYDLILMDCQMPVMDGYEATRLLRAREIVEGCSFRLPVVALTAHAVSGEREKCLSAGMDDYLSKPIVRNELAAALSRWLAEDAAGRPDASCHADAIPEKPAPIFWDKATALNRLEGDEELLAEMIALFLQDAPLRLSELNEALLQNNYLALADAAHAVKGMAVHFCAATVISLASELEQNARTHTNMAGLRLMTEQLSEATRNLIENLLQKQGQPYEQRI</sequence>
<evidence type="ECO:0000313" key="20">
    <source>
        <dbReference type="Proteomes" id="UP000494216"/>
    </source>
</evidence>
<dbReference type="Pfam" id="PF01627">
    <property type="entry name" value="Hpt"/>
    <property type="match status" value="1"/>
</dbReference>
<dbReference type="InterPro" id="IPR004358">
    <property type="entry name" value="Sig_transdc_His_kin-like_C"/>
</dbReference>
<dbReference type="InterPro" id="IPR011006">
    <property type="entry name" value="CheY-like_superfamily"/>
</dbReference>
<keyword evidence="20" id="KW-1185">Reference proteome</keyword>
<dbReference type="InterPro" id="IPR008207">
    <property type="entry name" value="Sig_transdc_His_kin_Hpt_dom"/>
</dbReference>
<dbReference type="Pfam" id="PF13426">
    <property type="entry name" value="PAS_9"/>
    <property type="match status" value="1"/>
</dbReference>
<dbReference type="PANTHER" id="PTHR45339:SF5">
    <property type="entry name" value="HISTIDINE KINASE"/>
    <property type="match status" value="1"/>
</dbReference>